<dbReference type="GO" id="GO:0047661">
    <property type="term" value="F:amino-acid racemase activity"/>
    <property type="evidence" value="ECO:0007669"/>
    <property type="project" value="InterPro"/>
</dbReference>
<dbReference type="Proteomes" id="UP000076625">
    <property type="component" value="Unassembled WGS sequence"/>
</dbReference>
<dbReference type="AlphaFoldDB" id="A0A161R544"/>
<evidence type="ECO:0000313" key="4">
    <source>
        <dbReference type="Proteomes" id="UP000076625"/>
    </source>
</evidence>
<accession>A0A161R544</accession>
<proteinExistence type="inferred from homology"/>
<dbReference type="PANTHER" id="PTHR21198">
    <property type="entry name" value="GLUTAMATE RACEMASE"/>
    <property type="match status" value="1"/>
</dbReference>
<dbReference type="NCBIfam" id="TIGR00035">
    <property type="entry name" value="asp_race"/>
    <property type="match status" value="1"/>
</dbReference>
<dbReference type="Gene3D" id="3.40.50.1860">
    <property type="match status" value="2"/>
</dbReference>
<evidence type="ECO:0000313" key="3">
    <source>
        <dbReference type="EMBL" id="KZE29790.1"/>
    </source>
</evidence>
<dbReference type="SUPFAM" id="SSF53681">
    <property type="entry name" value="Aspartate/glutamate racemase"/>
    <property type="match status" value="2"/>
</dbReference>
<dbReference type="InterPro" id="IPR004380">
    <property type="entry name" value="Asp_race"/>
</dbReference>
<protein>
    <recommendedName>
        <fullName evidence="5">Aspartate racemase</fullName>
    </recommendedName>
</protein>
<evidence type="ECO:0000256" key="2">
    <source>
        <dbReference type="ARBA" id="ARBA00023235"/>
    </source>
</evidence>
<comment type="caution">
    <text evidence="3">The sequence shown here is derived from an EMBL/GenBank/DDBJ whole genome shotgun (WGS) entry which is preliminary data.</text>
</comment>
<evidence type="ECO:0000256" key="1">
    <source>
        <dbReference type="ARBA" id="ARBA00007847"/>
    </source>
</evidence>
<reference evidence="4" key="1">
    <citation type="submission" date="2016-01" db="EMBL/GenBank/DDBJ databases">
        <title>Draft genome of Chromobacterium sp. F49.</title>
        <authorList>
            <person name="Hong K.W."/>
        </authorList>
    </citation>
    <scope>NUCLEOTIDE SEQUENCE [LARGE SCALE GENOMIC DNA]</scope>
    <source>
        <strain evidence="4">CN10</strain>
    </source>
</reference>
<name>A0A161R544_9NEIS</name>
<dbReference type="Pfam" id="PF01177">
    <property type="entry name" value="Asp_Glu_race"/>
    <property type="match status" value="1"/>
</dbReference>
<keyword evidence="4" id="KW-1185">Reference proteome</keyword>
<dbReference type="RefSeq" id="WP_066613492.1">
    <property type="nucleotide sequence ID" value="NZ_LQQU01000031.1"/>
</dbReference>
<keyword evidence="2" id="KW-0413">Isomerase</keyword>
<dbReference type="PANTHER" id="PTHR21198:SF7">
    <property type="entry name" value="ASPARTATE-GLUTAMATE RACEMASE FAMILY"/>
    <property type="match status" value="1"/>
</dbReference>
<dbReference type="STRING" id="1452487.AVW16_13140"/>
<comment type="similarity">
    <text evidence="1">Belongs to the aspartate/glutamate racemases family.</text>
</comment>
<dbReference type="InterPro" id="IPR015942">
    <property type="entry name" value="Asp/Glu/hydantoin_racemase"/>
</dbReference>
<dbReference type="InterPro" id="IPR001920">
    <property type="entry name" value="Asp/Glu_race"/>
</dbReference>
<dbReference type="EMBL" id="LQQU01000031">
    <property type="protein sequence ID" value="KZE29790.1"/>
    <property type="molecule type" value="Genomic_DNA"/>
</dbReference>
<organism evidence="3 4">
    <name type="scientific">Crenobacter luteus</name>
    <dbReference type="NCBI Taxonomy" id="1452487"/>
    <lineage>
        <taxon>Bacteria</taxon>
        <taxon>Pseudomonadati</taxon>
        <taxon>Pseudomonadota</taxon>
        <taxon>Betaproteobacteria</taxon>
        <taxon>Neisseriales</taxon>
        <taxon>Neisseriaceae</taxon>
        <taxon>Crenobacter</taxon>
    </lineage>
</organism>
<sequence length="228" mass="23743">MKTIGLIGGIGWESSAAYYQRLNRGVEARLGLPHSARCVLVGLDYADVEAADAGALAALMADAAQRLEAADADALVIASNSLHKAADAVAAATTRPLIHIADAIGAQLAAQGLKTLALLGTRSTMEGPFIRTRLAERWGIATRVPDDAARRAAIDRAIYDELAQGQLRPDTRAALLADVAALQAGCDALLLGCSELPHAIRQSDVTLPLFESTDLHVAAALDFMLGAA</sequence>
<gene>
    <name evidence="3" type="ORF">AVW16_13140</name>
</gene>
<dbReference type="OrthoDB" id="9803739at2"/>
<evidence type="ECO:0008006" key="5">
    <source>
        <dbReference type="Google" id="ProtNLM"/>
    </source>
</evidence>